<proteinExistence type="inferred from homology"/>
<dbReference type="EMBL" id="VAFL01000005">
    <property type="protein sequence ID" value="TKW67008.1"/>
    <property type="molecule type" value="Genomic_DNA"/>
</dbReference>
<dbReference type="GO" id="GO:0004185">
    <property type="term" value="F:serine-type carboxypeptidase activity"/>
    <property type="evidence" value="ECO:0007669"/>
    <property type="project" value="InterPro"/>
</dbReference>
<dbReference type="Gene3D" id="3.40.710.10">
    <property type="entry name" value="DD-peptidase/beta-lactamase superfamily"/>
    <property type="match status" value="2"/>
</dbReference>
<dbReference type="PANTHER" id="PTHR30023">
    <property type="entry name" value="D-ALANYL-D-ALANINE CARBOXYPEPTIDASE"/>
    <property type="match status" value="1"/>
</dbReference>
<dbReference type="SUPFAM" id="SSF56601">
    <property type="entry name" value="beta-lactamase/transpeptidase-like"/>
    <property type="match status" value="1"/>
</dbReference>
<evidence type="ECO:0000256" key="2">
    <source>
        <dbReference type="ARBA" id="ARBA00022801"/>
    </source>
</evidence>
<reference evidence="3 4" key="1">
    <citation type="journal article" date="2017" name="Nat. Commun.">
        <title>In situ click chemistry generation of cyclooxygenase-2 inhibitors.</title>
        <authorList>
            <person name="Bhardwaj A."/>
            <person name="Kaur J."/>
            <person name="Wuest M."/>
            <person name="Wuest F."/>
        </authorList>
    </citation>
    <scope>NUCLEOTIDE SEQUENCE [LARGE SCALE GENOMIC DNA]</scope>
    <source>
        <strain evidence="3">S2_012_000_R3_94</strain>
    </source>
</reference>
<comment type="caution">
    <text evidence="3">The sequence shown here is derived from an EMBL/GenBank/DDBJ whole genome shotgun (WGS) entry which is preliminary data.</text>
</comment>
<dbReference type="Proteomes" id="UP000315344">
    <property type="component" value="Unassembled WGS sequence"/>
</dbReference>
<name>A0A533IBK6_PARDE</name>
<dbReference type="InterPro" id="IPR000667">
    <property type="entry name" value="Peptidase_S13"/>
</dbReference>
<organism evidence="3 4">
    <name type="scientific">Paracoccus denitrificans</name>
    <dbReference type="NCBI Taxonomy" id="266"/>
    <lineage>
        <taxon>Bacteria</taxon>
        <taxon>Pseudomonadati</taxon>
        <taxon>Pseudomonadota</taxon>
        <taxon>Alphaproteobacteria</taxon>
        <taxon>Rhodobacterales</taxon>
        <taxon>Paracoccaceae</taxon>
        <taxon>Paracoccus</taxon>
    </lineage>
</organism>
<gene>
    <name evidence="3" type="ORF">DI616_08020</name>
</gene>
<dbReference type="AlphaFoldDB" id="A0A533IBK6"/>
<evidence type="ECO:0000313" key="3">
    <source>
        <dbReference type="EMBL" id="TKW67008.1"/>
    </source>
</evidence>
<comment type="similarity">
    <text evidence="1">Belongs to the peptidase S13 family.</text>
</comment>
<dbReference type="GO" id="GO:0000270">
    <property type="term" value="P:peptidoglycan metabolic process"/>
    <property type="evidence" value="ECO:0007669"/>
    <property type="project" value="TreeGrafter"/>
</dbReference>
<evidence type="ECO:0000313" key="4">
    <source>
        <dbReference type="Proteomes" id="UP000315344"/>
    </source>
</evidence>
<sequence>MRRDGDGRGRWSVSCACLGAFLRQSRGAVAIRSDRRRSMSIDAGPNRRAVLGGAALTAVAGAAFAQTIGLQGLSVPPPRKPPPRPADLIADAELDAEVDYAVFDQFGALLEARGGDRPVAPASTLKVLTTLFALDRLGADRRFQTRVLRLGNDLILAGGGDPTLDSDGLAELAEQAAAAWKMDPPARFHVYGGALPSIPEIAPEQDDHLAYNPAISGMMLNFNRVHLGWGAGGTGLSLQARASRNSPLAYTIRAVAVDQGPLFSWRAEGGKEIWSVNRRGLGRAGSRWLPVRRPELYAGDVFQTLCRARGLVLPMPQILTDLPSDVIEVATYDSGPLTEILADMMKYSTNLTAEVLGLHASGASDLLTSARAMQSWSEATGLGEMDLHDHSGISADTRVTARTMAKVVHSLAEKYDMRSMLKHIGLQDARGRAADGELRLDAKTGTLNFVSNLVGYGSLPGHGEVIFATFISDMARRAATEGQELPGGVVTWTHRAKHLQQQLVDSWIRRYV</sequence>
<dbReference type="Pfam" id="PF02113">
    <property type="entry name" value="Peptidase_S13"/>
    <property type="match status" value="1"/>
</dbReference>
<dbReference type="PANTHER" id="PTHR30023:SF0">
    <property type="entry name" value="PENICILLIN-SENSITIVE CARBOXYPEPTIDASE A"/>
    <property type="match status" value="1"/>
</dbReference>
<dbReference type="PRINTS" id="PR00922">
    <property type="entry name" value="DADACBPTASE3"/>
</dbReference>
<evidence type="ECO:0000256" key="1">
    <source>
        <dbReference type="ARBA" id="ARBA00006096"/>
    </source>
</evidence>
<keyword evidence="2" id="KW-0378">Hydrolase</keyword>
<dbReference type="InterPro" id="IPR012338">
    <property type="entry name" value="Beta-lactam/transpept-like"/>
</dbReference>
<dbReference type="GO" id="GO:0006508">
    <property type="term" value="P:proteolysis"/>
    <property type="evidence" value="ECO:0007669"/>
    <property type="project" value="InterPro"/>
</dbReference>
<accession>A0A533IBK6</accession>
<protein>
    <submittedName>
        <fullName evidence="3">Peptidase S13</fullName>
    </submittedName>
</protein>